<dbReference type="AlphaFoldDB" id="A0A6C0H4N2"/>
<accession>A0A6C0H4N2</accession>
<evidence type="ECO:0008006" key="2">
    <source>
        <dbReference type="Google" id="ProtNLM"/>
    </source>
</evidence>
<name>A0A6C0H4N2_9ZZZZ</name>
<protein>
    <recommendedName>
        <fullName evidence="2">USP domain-containing protein</fullName>
    </recommendedName>
</protein>
<dbReference type="EMBL" id="MN739867">
    <property type="protein sequence ID" value="QHT75340.1"/>
    <property type="molecule type" value="Genomic_DNA"/>
</dbReference>
<proteinExistence type="predicted"/>
<sequence>MKSNTRKFKKKFLESLKTPNITRRRSFSPSLNKHLYVRSLKTLRPRSIKLCDGLLNLRITKDGASYCEPYNSSSVKEIMLHNLKSSKHLDVSRFIPPIQLLSNCWFNTMFVSFFFSDKGRKFFRFFRELMITGKKLDSTLIPSNIAKLFFILNLFIEASYNQTTKSQELFKTINVLTKKLNTNFFIYHIYQIINNKPNSINIDLLFSNNDKLYDIPNIKDAGNPLSYYEAILKFLNYDTLKLMKQVFTSKSNVEEVIKKKFQSLINVIPDIIIIEDFQSKSLFETSYKIVTTQKEVINYVLDSIIITNKDHFDPKANSHFVSLLTVNSQEYKFDGSSLSKLERFNWKKLINTNKNWKFKENPNYKPELYNFTKGYKIMFYYRS</sequence>
<organism evidence="1">
    <name type="scientific">viral metagenome</name>
    <dbReference type="NCBI Taxonomy" id="1070528"/>
    <lineage>
        <taxon>unclassified sequences</taxon>
        <taxon>metagenomes</taxon>
        <taxon>organismal metagenomes</taxon>
    </lineage>
</organism>
<evidence type="ECO:0000313" key="1">
    <source>
        <dbReference type="EMBL" id="QHT75340.1"/>
    </source>
</evidence>
<reference evidence="1" key="1">
    <citation type="journal article" date="2020" name="Nature">
        <title>Giant virus diversity and host interactions through global metagenomics.</title>
        <authorList>
            <person name="Schulz F."/>
            <person name="Roux S."/>
            <person name="Paez-Espino D."/>
            <person name="Jungbluth S."/>
            <person name="Walsh D.A."/>
            <person name="Denef V.J."/>
            <person name="McMahon K.D."/>
            <person name="Konstantinidis K.T."/>
            <person name="Eloe-Fadrosh E.A."/>
            <person name="Kyrpides N.C."/>
            <person name="Woyke T."/>
        </authorList>
    </citation>
    <scope>NUCLEOTIDE SEQUENCE</scope>
    <source>
        <strain evidence="1">GVMAG-M-3300023179-63</strain>
    </source>
</reference>